<organism evidence="1 2">
    <name type="scientific">Massilia varians</name>
    <dbReference type="NCBI Taxonomy" id="457921"/>
    <lineage>
        <taxon>Bacteria</taxon>
        <taxon>Pseudomonadati</taxon>
        <taxon>Pseudomonadota</taxon>
        <taxon>Betaproteobacteria</taxon>
        <taxon>Burkholderiales</taxon>
        <taxon>Oxalobacteraceae</taxon>
        <taxon>Telluria group</taxon>
        <taxon>Massilia</taxon>
    </lineage>
</organism>
<protein>
    <submittedName>
        <fullName evidence="1">Uncharacterized protein</fullName>
    </submittedName>
</protein>
<evidence type="ECO:0000313" key="2">
    <source>
        <dbReference type="Proteomes" id="UP001163336"/>
    </source>
</evidence>
<gene>
    <name evidence="1" type="ORF">MasN3_42710</name>
</gene>
<name>A0ABN6TF35_9BURK</name>
<dbReference type="EMBL" id="AP026966">
    <property type="protein sequence ID" value="BDT60777.1"/>
    <property type="molecule type" value="Genomic_DNA"/>
</dbReference>
<proteinExistence type="predicted"/>
<keyword evidence="2" id="KW-1185">Reference proteome</keyword>
<sequence length="137" mass="15395">MATVDAFDLDNAMILADVPGSEAWVSLETGHVHIRSDAIGELEALPDDLGEAGHYIPVPGQRSLELGQALVIDFVQRHMPSDEDAVRQIFRRAGAYSRFSALVDKRGLRDRWHAFREQRTLEAMRAWCEQHGLNLSE</sequence>
<accession>A0ABN6TF35</accession>
<evidence type="ECO:0000313" key="1">
    <source>
        <dbReference type="EMBL" id="BDT60777.1"/>
    </source>
</evidence>
<reference evidence="1" key="1">
    <citation type="submission" date="2022-11" db="EMBL/GenBank/DDBJ databases">
        <title>Isolation and characterization of PLA-degrading bacterium Massilia sp. from Antarctic soil.</title>
        <authorList>
            <person name="Sato K."/>
            <person name="Gomez-Fuentes C."/>
            <person name="Ahmad S.A."/>
            <person name="Zulkharnain A."/>
        </authorList>
    </citation>
    <scope>NUCLEOTIDE SEQUENCE</scope>
    <source>
        <strain evidence="1">N-3</strain>
    </source>
</reference>
<dbReference type="Proteomes" id="UP001163336">
    <property type="component" value="Chromosome"/>
</dbReference>
<dbReference type="RefSeq" id="WP_281910127.1">
    <property type="nucleotide sequence ID" value="NZ_AP026966.1"/>
</dbReference>